<evidence type="ECO:0000259" key="5">
    <source>
        <dbReference type="PROSITE" id="PS50006"/>
    </source>
</evidence>
<keyword evidence="3" id="KW-0862">Zinc</keyword>
<dbReference type="Gene3D" id="2.60.200.20">
    <property type="match status" value="1"/>
</dbReference>
<feature type="compositionally biased region" description="Acidic residues" evidence="4">
    <location>
        <begin position="738"/>
        <end position="758"/>
    </location>
</feature>
<feature type="compositionally biased region" description="Polar residues" evidence="4">
    <location>
        <begin position="694"/>
        <end position="705"/>
    </location>
</feature>
<dbReference type="Gene3D" id="3.30.40.10">
    <property type="entry name" value="Zinc/RING finger domain, C3HC4 (zinc finger)"/>
    <property type="match status" value="1"/>
</dbReference>
<dbReference type="Pfam" id="PF00628">
    <property type="entry name" value="PHD"/>
    <property type="match status" value="1"/>
</dbReference>
<dbReference type="EMBL" id="GFXV01007719">
    <property type="protein sequence ID" value="MBW19524.1"/>
    <property type="molecule type" value="Transcribed_RNA"/>
</dbReference>
<evidence type="ECO:0000313" key="6">
    <source>
        <dbReference type="EMBL" id="MBW19524.1"/>
    </source>
</evidence>
<evidence type="ECO:0000256" key="4">
    <source>
        <dbReference type="SAM" id="MobiDB-lite"/>
    </source>
</evidence>
<dbReference type="OrthoDB" id="1919692at2759"/>
<accession>A0A2H8TZ21</accession>
<organism evidence="6">
    <name type="scientific">Melanaphis sacchari</name>
    <dbReference type="NCBI Taxonomy" id="742174"/>
    <lineage>
        <taxon>Eukaryota</taxon>
        <taxon>Metazoa</taxon>
        <taxon>Ecdysozoa</taxon>
        <taxon>Arthropoda</taxon>
        <taxon>Hexapoda</taxon>
        <taxon>Insecta</taxon>
        <taxon>Pterygota</taxon>
        <taxon>Neoptera</taxon>
        <taxon>Paraneoptera</taxon>
        <taxon>Hemiptera</taxon>
        <taxon>Sternorrhyncha</taxon>
        <taxon>Aphidomorpha</taxon>
        <taxon>Aphidoidea</taxon>
        <taxon>Aphididae</taxon>
        <taxon>Aphidini</taxon>
        <taxon>Melanaphis</taxon>
    </lineage>
</organism>
<dbReference type="GO" id="GO:0008270">
    <property type="term" value="F:zinc ion binding"/>
    <property type="evidence" value="ECO:0007669"/>
    <property type="project" value="UniProtKB-KW"/>
</dbReference>
<dbReference type="PROSITE" id="PS50006">
    <property type="entry name" value="FHA_DOMAIN"/>
    <property type="match status" value="1"/>
</dbReference>
<gene>
    <name evidence="6" type="primary">PHF21A_1</name>
</gene>
<protein>
    <submittedName>
        <fullName evidence="6">PHD finger protein 21A</fullName>
    </submittedName>
</protein>
<reference evidence="6" key="1">
    <citation type="submission" date="2017-10" db="EMBL/GenBank/DDBJ databases">
        <title>Transcriptome Assembly of Sugarcane Aphid Adults.</title>
        <authorList>
            <person name="Scully E.D."/>
            <person name="Palmer N.A."/>
            <person name="Geib S.M."/>
            <person name="Sarath G."/>
            <person name="Sattler S.E."/>
        </authorList>
    </citation>
    <scope>NUCLEOTIDE SEQUENCE</scope>
    <source>
        <tissue evidence="6">Whole body</tissue>
    </source>
</reference>
<dbReference type="SUPFAM" id="SSF57903">
    <property type="entry name" value="FYVE/PHD zinc finger"/>
    <property type="match status" value="1"/>
</dbReference>
<dbReference type="CDD" id="cd15489">
    <property type="entry name" value="PHD_SF"/>
    <property type="match status" value="1"/>
</dbReference>
<feature type="domain" description="FHA" evidence="5">
    <location>
        <begin position="311"/>
        <end position="365"/>
    </location>
</feature>
<dbReference type="InterPro" id="IPR013083">
    <property type="entry name" value="Znf_RING/FYVE/PHD"/>
</dbReference>
<dbReference type="AlphaFoldDB" id="A0A2H8TZ21"/>
<name>A0A2H8TZ21_9HEMI</name>
<dbReference type="InterPro" id="IPR019787">
    <property type="entry name" value="Znf_PHD-finger"/>
</dbReference>
<dbReference type="SUPFAM" id="SSF49879">
    <property type="entry name" value="SMAD/FHA domain"/>
    <property type="match status" value="1"/>
</dbReference>
<dbReference type="InterPro" id="IPR008984">
    <property type="entry name" value="SMAD_FHA_dom_sf"/>
</dbReference>
<feature type="region of interest" description="Disordered" evidence="4">
    <location>
        <begin position="688"/>
        <end position="709"/>
    </location>
</feature>
<dbReference type="InterPro" id="IPR001965">
    <property type="entry name" value="Znf_PHD"/>
</dbReference>
<dbReference type="SMART" id="SM00249">
    <property type="entry name" value="PHD"/>
    <property type="match status" value="1"/>
</dbReference>
<evidence type="ECO:0000256" key="1">
    <source>
        <dbReference type="ARBA" id="ARBA00022723"/>
    </source>
</evidence>
<dbReference type="InterPro" id="IPR000253">
    <property type="entry name" value="FHA_dom"/>
</dbReference>
<evidence type="ECO:0000256" key="3">
    <source>
        <dbReference type="ARBA" id="ARBA00022833"/>
    </source>
</evidence>
<dbReference type="Pfam" id="PF00498">
    <property type="entry name" value="FHA"/>
    <property type="match status" value="1"/>
</dbReference>
<sequence length="758" mass="86441">MAAKKSVSPGPIDLMKEIMRLIAEPNSVNNKKRLEVAYIQNPSKATDPTTCNLCSDSTGFVCSGQYQKSLDTPKKYEEVRLKIKKIFDFEYPFDPFESFLEEVPIQRKFNVKLPARKQLDKLKMIRKNDRCVVCKKCVLHGRLVQCHHCTRLYHLNCLDPPIRDWDHSMRWVCPAHDQFLELAYPDVFTPGQGLQTINNITTKRTQCELPSMPVNKFFNIPSKIDAMYKKPEDSVPTTSNENSSLNILCDVASIALKSINSIDKTNETGSVTNYVSDTLLQKNKILPPKSCSATLSCLSVPLNVSIQREVLTIGKSLKNRLSLQHYGNCENISDYHATIRFDKKTGDFILKNLSRFGVIVDNVSYFGNRRKPSNNHELKKVDSSLKRHINKQRKTIQKDKIIQVTTNSDDEKPVIKYAGKKRAFNYKPMSKYYISKYKNMKHSYQKVQCKCSKRLVQKDGYSGFAILRNESIILIGCMKFKFTYDVGITEILKVCTDESLAKINGIVENKPFNESRLKCFSKKENGIDILVDTINNLNSFSINDNCSLKDADDSNSINEQNITNKSNLENSAQSEFFNIKVDGVSENKVHDYEDEPPSKINASEISNTECIKRWEMMNTVSSNEKSCFASDLIQEVEVNESSEDGEIIEEEIVYEMNYAEADNFAPAPINDVQDWLIEEIVIDEERNFNDNEPENSNDPQLTSTVGFPESACNDEDFKTEHMYCARSVTYDSETIIISDDDGGNNSEIDNDDEKDFML</sequence>
<feature type="region of interest" description="Disordered" evidence="4">
    <location>
        <begin position="736"/>
        <end position="758"/>
    </location>
</feature>
<keyword evidence="2" id="KW-0863">Zinc-finger</keyword>
<dbReference type="InterPro" id="IPR011011">
    <property type="entry name" value="Znf_FYVE_PHD"/>
</dbReference>
<proteinExistence type="predicted"/>
<evidence type="ECO:0000256" key="2">
    <source>
        <dbReference type="ARBA" id="ARBA00022771"/>
    </source>
</evidence>
<keyword evidence="1" id="KW-0479">Metal-binding</keyword>